<sequence length="643" mass="71558">LFSVKNPALEPAVRALFDRCFVCGALGDFLRFIEDNPNFDFLLVASADGGTADCRGFVRSGGNAESGGVFRRRNEIRLLRERLAAENDALTEATQRSMEIQAEADAAEAEIERLRTAASAVAQEVSDIAADERAAEKALADNETALARQENLLAEFEESRDRATARMEEAQARLFAKEAEIGSAKDRIADGEKRLAELRGNAETRRDALNEVRFDLAQKKQQLELFERELAETRAQIDDMTARIDAREREKDMMSAQIAAFGEQAENARSRSAALEETLAAAAAELDARRADLGKLEAETEALDRSLAGERETLRENEAALSALEVRLTEETSQRAFVVEKVSAEYRLDAAALDWREHLRLADEKFEPETRFEELEEESPGEEEAGAGTARESDAPPAEPDGNAADADWREVQREIAALRDRIDAMGAVNHAAVEEYAELRERYRFLKTQSDDLWNSKNELVAAIDEINGTSQKLFTETFEQIRKNFKFTFERLFRGGESDLQLVQSDDVLESGIEIIARPPGTKLRSISLLSGGQRTMTAVALLFGIYMVKPSPFCVLDELDAPLDDANVGRFTDIVREFTRYSQFLVVTHNKRTVSAANTIYGVTMQERGVTQLLSMRYNADSGDAETVSLESRGSFDMAR</sequence>
<accession>A0A9D1NJN6</accession>
<dbReference type="SUPFAM" id="SSF57997">
    <property type="entry name" value="Tropomyosin"/>
    <property type="match status" value="1"/>
</dbReference>
<proteinExistence type="predicted"/>
<feature type="region of interest" description="Disordered" evidence="2">
    <location>
        <begin position="367"/>
        <end position="408"/>
    </location>
</feature>
<keyword evidence="1" id="KW-0175">Coiled coil</keyword>
<feature type="compositionally biased region" description="Acidic residues" evidence="2">
    <location>
        <begin position="374"/>
        <end position="385"/>
    </location>
</feature>
<dbReference type="Gene3D" id="6.10.140.1720">
    <property type="match status" value="1"/>
</dbReference>
<dbReference type="Proteomes" id="UP000886812">
    <property type="component" value="Unassembled WGS sequence"/>
</dbReference>
<dbReference type="EMBL" id="DVOG01000080">
    <property type="protein sequence ID" value="HIV04130.1"/>
    <property type="molecule type" value="Genomic_DNA"/>
</dbReference>
<evidence type="ECO:0000256" key="1">
    <source>
        <dbReference type="SAM" id="Coils"/>
    </source>
</evidence>
<dbReference type="SUPFAM" id="SSF52540">
    <property type="entry name" value="P-loop containing nucleoside triphosphate hydrolases"/>
    <property type="match status" value="1"/>
</dbReference>
<dbReference type="PANTHER" id="PTHR43977">
    <property type="entry name" value="STRUCTURAL MAINTENANCE OF CHROMOSOMES PROTEIN 3"/>
    <property type="match status" value="1"/>
</dbReference>
<feature type="coiled-coil region" evidence="1">
    <location>
        <begin position="73"/>
        <end position="334"/>
    </location>
</feature>
<reference evidence="4" key="2">
    <citation type="journal article" date="2021" name="PeerJ">
        <title>Extensive microbial diversity within the chicken gut microbiome revealed by metagenomics and culture.</title>
        <authorList>
            <person name="Gilroy R."/>
            <person name="Ravi A."/>
            <person name="Getino M."/>
            <person name="Pursley I."/>
            <person name="Horton D.L."/>
            <person name="Alikhan N.F."/>
            <person name="Baker D."/>
            <person name="Gharbi K."/>
            <person name="Hall N."/>
            <person name="Watson M."/>
            <person name="Adriaenssens E.M."/>
            <person name="Foster-Nyarko E."/>
            <person name="Jarju S."/>
            <person name="Secka A."/>
            <person name="Antonio M."/>
            <person name="Oren A."/>
            <person name="Chaudhuri R.R."/>
            <person name="La Ragione R."/>
            <person name="Hildebrand F."/>
            <person name="Pallen M.J."/>
        </authorList>
    </citation>
    <scope>NUCLEOTIDE SEQUENCE</scope>
    <source>
        <strain evidence="4">10669</strain>
    </source>
</reference>
<feature type="non-terminal residue" evidence="4">
    <location>
        <position position="1"/>
    </location>
</feature>
<evidence type="ECO:0000313" key="5">
    <source>
        <dbReference type="Proteomes" id="UP000886812"/>
    </source>
</evidence>
<dbReference type="Gene3D" id="1.10.287.1490">
    <property type="match status" value="1"/>
</dbReference>
<dbReference type="AlphaFoldDB" id="A0A9D1NJN6"/>
<gene>
    <name evidence="4" type="ORF">IAC75_03135</name>
</gene>
<name>A0A9D1NJN6_9BACT</name>
<evidence type="ECO:0000256" key="2">
    <source>
        <dbReference type="SAM" id="MobiDB-lite"/>
    </source>
</evidence>
<organism evidence="4 5">
    <name type="scientific">Candidatus Spyradosoma merdigallinarum</name>
    <dbReference type="NCBI Taxonomy" id="2840950"/>
    <lineage>
        <taxon>Bacteria</taxon>
        <taxon>Pseudomonadati</taxon>
        <taxon>Verrucomicrobiota</taxon>
        <taxon>Opitutia</taxon>
        <taxon>Opitutia incertae sedis</taxon>
        <taxon>Candidatus Spyradosoma</taxon>
    </lineage>
</organism>
<protein>
    <submittedName>
        <fullName evidence="4">Chromosome segregation protein SMC</fullName>
    </submittedName>
</protein>
<dbReference type="InterPro" id="IPR003395">
    <property type="entry name" value="RecF/RecN/SMC_N"/>
</dbReference>
<dbReference type="InterPro" id="IPR027417">
    <property type="entry name" value="P-loop_NTPase"/>
</dbReference>
<comment type="caution">
    <text evidence="4">The sequence shown here is derived from an EMBL/GenBank/DDBJ whole genome shotgun (WGS) entry which is preliminary data.</text>
</comment>
<feature type="domain" description="RecF/RecN/SMC N-terminal" evidence="3">
    <location>
        <begin position="217"/>
        <end position="614"/>
    </location>
</feature>
<evidence type="ECO:0000313" key="4">
    <source>
        <dbReference type="EMBL" id="HIV04130.1"/>
    </source>
</evidence>
<evidence type="ECO:0000259" key="3">
    <source>
        <dbReference type="Pfam" id="PF02463"/>
    </source>
</evidence>
<reference evidence="4" key="1">
    <citation type="submission" date="2020-10" db="EMBL/GenBank/DDBJ databases">
        <authorList>
            <person name="Gilroy R."/>
        </authorList>
    </citation>
    <scope>NUCLEOTIDE SEQUENCE</scope>
    <source>
        <strain evidence="4">10669</strain>
    </source>
</reference>
<dbReference type="Gene3D" id="3.40.50.300">
    <property type="entry name" value="P-loop containing nucleotide triphosphate hydrolases"/>
    <property type="match status" value="1"/>
</dbReference>
<dbReference type="Pfam" id="PF02463">
    <property type="entry name" value="SMC_N"/>
    <property type="match status" value="1"/>
</dbReference>